<feature type="region of interest" description="Disordered" evidence="1">
    <location>
        <begin position="130"/>
        <end position="156"/>
    </location>
</feature>
<feature type="region of interest" description="Disordered" evidence="1">
    <location>
        <begin position="362"/>
        <end position="401"/>
    </location>
</feature>
<accession>A0AAD7DDS5</accession>
<organism evidence="2 3">
    <name type="scientific">Mycena rosella</name>
    <name type="common">Pink bonnet</name>
    <name type="synonym">Agaricus rosellus</name>
    <dbReference type="NCBI Taxonomy" id="1033263"/>
    <lineage>
        <taxon>Eukaryota</taxon>
        <taxon>Fungi</taxon>
        <taxon>Dikarya</taxon>
        <taxon>Basidiomycota</taxon>
        <taxon>Agaricomycotina</taxon>
        <taxon>Agaricomycetes</taxon>
        <taxon>Agaricomycetidae</taxon>
        <taxon>Agaricales</taxon>
        <taxon>Marasmiineae</taxon>
        <taxon>Mycenaceae</taxon>
        <taxon>Mycena</taxon>
    </lineage>
</organism>
<protein>
    <submittedName>
        <fullName evidence="2">Uncharacterized protein</fullName>
    </submittedName>
</protein>
<proteinExistence type="predicted"/>
<feature type="compositionally biased region" description="Polar residues" evidence="1">
    <location>
        <begin position="251"/>
        <end position="265"/>
    </location>
</feature>
<dbReference type="AlphaFoldDB" id="A0AAD7DDS5"/>
<dbReference type="Proteomes" id="UP001221757">
    <property type="component" value="Unassembled WGS sequence"/>
</dbReference>
<feature type="compositionally biased region" description="Low complexity" evidence="1">
    <location>
        <begin position="278"/>
        <end position="296"/>
    </location>
</feature>
<feature type="compositionally biased region" description="Low complexity" evidence="1">
    <location>
        <begin position="142"/>
        <end position="154"/>
    </location>
</feature>
<name>A0AAD7DDS5_MYCRO</name>
<gene>
    <name evidence="2" type="ORF">B0H17DRAFT_1296019</name>
</gene>
<evidence type="ECO:0000313" key="3">
    <source>
        <dbReference type="Proteomes" id="UP001221757"/>
    </source>
</evidence>
<feature type="region of interest" description="Disordered" evidence="1">
    <location>
        <begin position="194"/>
        <end position="339"/>
    </location>
</feature>
<dbReference type="EMBL" id="JARKIE010000073">
    <property type="protein sequence ID" value="KAJ7689304.1"/>
    <property type="molecule type" value="Genomic_DNA"/>
</dbReference>
<evidence type="ECO:0000256" key="1">
    <source>
        <dbReference type="SAM" id="MobiDB-lite"/>
    </source>
</evidence>
<evidence type="ECO:0000313" key="2">
    <source>
        <dbReference type="EMBL" id="KAJ7689304.1"/>
    </source>
</evidence>
<sequence length="401" mass="43172">MSKRHASAFAPGVTVQPATFLCSSRTMTCHLCRPRPPHSKNGNPLHASVKKPCRPLQYSFQPLRSPLPSDLTDSDKLTPLHSDASPGLDLSSPFISNDLGSGDASFLAMLDDLHPVHPLYFSMHNMQCLEEEDGDDSDPSRRPSAPTTSTNSTATRRRTLHMHAMNMHRPCATSTHCTMRTLDAEADTDNNAEVDELASSQPPTPAHSISQIAPGPRRRCATRSMAPEESPKQVDGGWEATPPEFHPPTRLRTTLITSPHTNPGSQQAGQQRQREAQEAGIQLAPPTAAPTAFSPPGKGEQEKVQGAQGEDTEDVPLAMSCKHPSPAGQDEQPPRHLKMEASRATLVRWNKLAQPIPVKFDEDLSLLSPPPAVPRAHPANSRKPANGGSTVAAGSLCPPVS</sequence>
<comment type="caution">
    <text evidence="2">The sequence shown here is derived from an EMBL/GenBank/DDBJ whole genome shotgun (WGS) entry which is preliminary data.</text>
</comment>
<feature type="region of interest" description="Disordered" evidence="1">
    <location>
        <begin position="59"/>
        <end position="90"/>
    </location>
</feature>
<keyword evidence="3" id="KW-1185">Reference proteome</keyword>
<reference evidence="2" key="1">
    <citation type="submission" date="2023-03" db="EMBL/GenBank/DDBJ databases">
        <title>Massive genome expansion in bonnet fungi (Mycena s.s.) driven by repeated elements and novel gene families across ecological guilds.</title>
        <authorList>
            <consortium name="Lawrence Berkeley National Laboratory"/>
            <person name="Harder C.B."/>
            <person name="Miyauchi S."/>
            <person name="Viragh M."/>
            <person name="Kuo A."/>
            <person name="Thoen E."/>
            <person name="Andreopoulos B."/>
            <person name="Lu D."/>
            <person name="Skrede I."/>
            <person name="Drula E."/>
            <person name="Henrissat B."/>
            <person name="Morin E."/>
            <person name="Kohler A."/>
            <person name="Barry K."/>
            <person name="LaButti K."/>
            <person name="Morin E."/>
            <person name="Salamov A."/>
            <person name="Lipzen A."/>
            <person name="Mereny Z."/>
            <person name="Hegedus B."/>
            <person name="Baldrian P."/>
            <person name="Stursova M."/>
            <person name="Weitz H."/>
            <person name="Taylor A."/>
            <person name="Grigoriev I.V."/>
            <person name="Nagy L.G."/>
            <person name="Martin F."/>
            <person name="Kauserud H."/>
        </authorList>
    </citation>
    <scope>NUCLEOTIDE SEQUENCE</scope>
    <source>
        <strain evidence="2">CBHHK067</strain>
    </source>
</reference>